<feature type="transmembrane region" description="Helical" evidence="1">
    <location>
        <begin position="159"/>
        <end position="186"/>
    </location>
</feature>
<evidence type="ECO:0000256" key="1">
    <source>
        <dbReference type="SAM" id="Phobius"/>
    </source>
</evidence>
<feature type="transmembrane region" description="Helical" evidence="1">
    <location>
        <begin position="17"/>
        <end position="39"/>
    </location>
</feature>
<dbReference type="Proteomes" id="UP001175228">
    <property type="component" value="Unassembled WGS sequence"/>
</dbReference>
<name>A0AA39Q9F8_9AGAR</name>
<feature type="transmembrane region" description="Helical" evidence="1">
    <location>
        <begin position="51"/>
        <end position="69"/>
    </location>
</feature>
<protein>
    <recommendedName>
        <fullName evidence="2">DUF6534 domain-containing protein</fullName>
    </recommendedName>
</protein>
<dbReference type="InterPro" id="IPR045339">
    <property type="entry name" value="DUF6534"/>
</dbReference>
<dbReference type="AlphaFoldDB" id="A0AA39Q9F8"/>
<evidence type="ECO:0000259" key="2">
    <source>
        <dbReference type="Pfam" id="PF20152"/>
    </source>
</evidence>
<dbReference type="PANTHER" id="PTHR40465">
    <property type="entry name" value="CHROMOSOME 1, WHOLE GENOME SHOTGUN SEQUENCE"/>
    <property type="match status" value="1"/>
</dbReference>
<evidence type="ECO:0000313" key="3">
    <source>
        <dbReference type="EMBL" id="KAK0498685.1"/>
    </source>
</evidence>
<comment type="caution">
    <text evidence="3">The sequence shown here is derived from an EMBL/GenBank/DDBJ whole genome shotgun (WGS) entry which is preliminary data.</text>
</comment>
<evidence type="ECO:0000313" key="4">
    <source>
        <dbReference type="Proteomes" id="UP001175228"/>
    </source>
</evidence>
<organism evidence="3 4">
    <name type="scientific">Armillaria luteobubalina</name>
    <dbReference type="NCBI Taxonomy" id="153913"/>
    <lineage>
        <taxon>Eukaryota</taxon>
        <taxon>Fungi</taxon>
        <taxon>Dikarya</taxon>
        <taxon>Basidiomycota</taxon>
        <taxon>Agaricomycotina</taxon>
        <taxon>Agaricomycetes</taxon>
        <taxon>Agaricomycetidae</taxon>
        <taxon>Agaricales</taxon>
        <taxon>Marasmiineae</taxon>
        <taxon>Physalacriaceae</taxon>
        <taxon>Armillaria</taxon>
    </lineage>
</organism>
<keyword evidence="1" id="KW-0812">Transmembrane</keyword>
<accession>A0AA39Q9F8</accession>
<sequence>MQPVPTGYPIAELTGPFVVGGLLNWGLFGTLSVQLYLYYLAFPNDRRCTKCLVYCIYVTELVQTTLISHDVFSAFGYGFGDMDALTRENFYWLTVPIMNAVVASVGQVFYAYRIFVLSKLKVFPILIICLSLIHCVASILTGIYAFQAGNITKLDNLKMHIAVGTSCGTTALCDILIAVCTTYYLMSSTTNFCRTRTLVTKIICLTVETGSVTAVVSLLSFIFFIGFPHQTFYIIPALLEPKLYANSIYMVLNSRFQIIGGRDTNMSSTDMSFSTTMIRDILSQSIEEARPAVGTQGQGPVVVISSEVFDDSHGMDQVNFSHGAMPFSRAAFAPKDKPRERCISFRA</sequence>
<feature type="domain" description="DUF6534" evidence="2">
    <location>
        <begin position="171"/>
        <end position="255"/>
    </location>
</feature>
<dbReference type="PANTHER" id="PTHR40465:SF1">
    <property type="entry name" value="DUF6534 DOMAIN-CONTAINING PROTEIN"/>
    <property type="match status" value="1"/>
</dbReference>
<keyword evidence="1" id="KW-0472">Membrane</keyword>
<dbReference type="Pfam" id="PF20152">
    <property type="entry name" value="DUF6534"/>
    <property type="match status" value="1"/>
</dbReference>
<proteinExistence type="predicted"/>
<dbReference type="EMBL" id="JAUEPU010000010">
    <property type="protein sequence ID" value="KAK0498685.1"/>
    <property type="molecule type" value="Genomic_DNA"/>
</dbReference>
<gene>
    <name evidence="3" type="ORF">EDD18DRAFT_1350100</name>
</gene>
<keyword evidence="1" id="KW-1133">Transmembrane helix</keyword>
<keyword evidence="4" id="KW-1185">Reference proteome</keyword>
<reference evidence="3" key="1">
    <citation type="submission" date="2023-06" db="EMBL/GenBank/DDBJ databases">
        <authorList>
            <consortium name="Lawrence Berkeley National Laboratory"/>
            <person name="Ahrendt S."/>
            <person name="Sahu N."/>
            <person name="Indic B."/>
            <person name="Wong-Bajracharya J."/>
            <person name="Merenyi Z."/>
            <person name="Ke H.-M."/>
            <person name="Monk M."/>
            <person name="Kocsube S."/>
            <person name="Drula E."/>
            <person name="Lipzen A."/>
            <person name="Balint B."/>
            <person name="Henrissat B."/>
            <person name="Andreopoulos B."/>
            <person name="Martin F.M."/>
            <person name="Harder C.B."/>
            <person name="Rigling D."/>
            <person name="Ford K.L."/>
            <person name="Foster G.D."/>
            <person name="Pangilinan J."/>
            <person name="Papanicolaou A."/>
            <person name="Barry K."/>
            <person name="LaButti K."/>
            <person name="Viragh M."/>
            <person name="Koriabine M."/>
            <person name="Yan M."/>
            <person name="Riley R."/>
            <person name="Champramary S."/>
            <person name="Plett K.L."/>
            <person name="Tsai I.J."/>
            <person name="Slot J."/>
            <person name="Sipos G."/>
            <person name="Plett J."/>
            <person name="Nagy L.G."/>
            <person name="Grigoriev I.V."/>
        </authorList>
    </citation>
    <scope>NUCLEOTIDE SEQUENCE</scope>
    <source>
        <strain evidence="3">HWK02</strain>
    </source>
</reference>
<feature type="transmembrane region" description="Helical" evidence="1">
    <location>
        <begin position="198"/>
        <end position="225"/>
    </location>
</feature>
<feature type="transmembrane region" description="Helical" evidence="1">
    <location>
        <begin position="122"/>
        <end position="147"/>
    </location>
</feature>
<feature type="transmembrane region" description="Helical" evidence="1">
    <location>
        <begin position="89"/>
        <end position="110"/>
    </location>
</feature>